<gene>
    <name evidence="3" type="ORF">TRSC58_03484</name>
</gene>
<name>A0A061J673_TRYRA</name>
<evidence type="ECO:0000313" key="3">
    <source>
        <dbReference type="EMBL" id="ESL08807.1"/>
    </source>
</evidence>
<dbReference type="VEuPathDB" id="TriTrypDB:TRSC58_03484"/>
<dbReference type="AlphaFoldDB" id="A0A061J673"/>
<feature type="coiled-coil region" evidence="1">
    <location>
        <begin position="170"/>
        <end position="237"/>
    </location>
</feature>
<dbReference type="Proteomes" id="UP000031737">
    <property type="component" value="Unassembled WGS sequence"/>
</dbReference>
<sequence>MFLFYFCCCCCCFFFVVLLFKGCITMTTLRLPLLGALDGEGIVVPTSAKVAAEVRASGAARLSMLNSSHQVAFSPTCQDEVKTDFLNISRVSKSVEKVDATAVSRTKMVSASLKEKSITRKDKIKQIESFMAVSCTGHVPEPQRGANMRKVLDELGLLEPLLSGIVLSLRRYLKELLTEMENVRESLRSEIRNLEERTFKKCEDFLETRILQVLRDKRKAEATAKHLREEVLKLRRERDDDLMKAKEDVMIRLNDCERKEDEFRLFRKLIASVFKTNEGLVNRVDDLEALLRKHRIEIPRVNEELYAYSKPKGEASTSQHGTDEVKKIRDQVSPEFMKASIQEMNLARLSLQRELLNSAFDDRTAYRLQVNGLRNENSSLQTQIDALQNQVLGLEKYIHERRFVSSGRDGGEVPLTPRPRDVPFAIQTDLGIDLRNSTAQIVAELAAVGANLKHQLNSAVMTLRQLSSAVEWMEDETMLKIADDTNILGVIPTFPTSAWATIPHFLRTHVGPDVTNLRWTEAGIAFLLSVFFSNYASLRTACRSVRDSKMLSPRQYQLFERCQHLLVRLDASLEETQRDENNVPFGYVVSHFVSTMLVMRTEDSPYSGLLQPGTLNPSYSSGGKVTPVEMEFGKYSYNIWHAAQRYKEQQPLCRLFVDVVDGRLPVKIFEVTNHVLRVVENRIRKSDMDGSGLFTYNKLVSSVLKLVADMDAQVGRCAILAVTETFQANQAPLIGGRIFISSILADETCVEKSAISWNQRRRSSSDSRFQRSRGNEEPQGASVFTRFWRRLVIQRYERGYRLMERILGPLVVESRVVVGVFLLSIPRALQAVRKFDSQCRSMTEEEFNTNFPVLSEYGVSGEGNWELLSEAQQAPPRLTDEYANLLVGRKSTLREGKGILLEELLKTTLEDVPVISRSTHFPTHEKEGSETDAKKTPAASESEKLKVSPVRTAVTRKNATPRGKRTRTKSRRKSKTTTPKVEEQKSSVSTSSLLEIIPSAMMVSADKEMVEWYGFCAALRQSLLNFNEALFNDGNLQGERAHSSNRNTALPELHAEELSESTP</sequence>
<keyword evidence="4" id="KW-1185">Reference proteome</keyword>
<keyword evidence="1" id="KW-0175">Coiled coil</keyword>
<feature type="compositionally biased region" description="Basic and acidic residues" evidence="2">
    <location>
        <begin position="922"/>
        <end position="946"/>
    </location>
</feature>
<accession>A0A061J673</accession>
<protein>
    <submittedName>
        <fullName evidence="3">Uncharacterized protein</fullName>
    </submittedName>
</protein>
<dbReference type="EMBL" id="AUPL01003484">
    <property type="protein sequence ID" value="ESL08807.1"/>
    <property type="molecule type" value="Genomic_DNA"/>
</dbReference>
<organism evidence="3 4">
    <name type="scientific">Trypanosoma rangeli SC58</name>
    <dbReference type="NCBI Taxonomy" id="429131"/>
    <lineage>
        <taxon>Eukaryota</taxon>
        <taxon>Discoba</taxon>
        <taxon>Euglenozoa</taxon>
        <taxon>Kinetoplastea</taxon>
        <taxon>Metakinetoplastina</taxon>
        <taxon>Trypanosomatida</taxon>
        <taxon>Trypanosomatidae</taxon>
        <taxon>Trypanosoma</taxon>
        <taxon>Herpetosoma</taxon>
    </lineage>
</organism>
<evidence type="ECO:0000256" key="1">
    <source>
        <dbReference type="SAM" id="Coils"/>
    </source>
</evidence>
<evidence type="ECO:0000313" key="4">
    <source>
        <dbReference type="Proteomes" id="UP000031737"/>
    </source>
</evidence>
<proteinExistence type="predicted"/>
<feature type="coiled-coil region" evidence="1">
    <location>
        <begin position="277"/>
        <end position="304"/>
    </location>
</feature>
<dbReference type="OrthoDB" id="272790at2759"/>
<evidence type="ECO:0000256" key="2">
    <source>
        <dbReference type="SAM" id="MobiDB-lite"/>
    </source>
</evidence>
<comment type="caution">
    <text evidence="3">The sequence shown here is derived from an EMBL/GenBank/DDBJ whole genome shotgun (WGS) entry which is preliminary data.</text>
</comment>
<feature type="region of interest" description="Disordered" evidence="2">
    <location>
        <begin position="1038"/>
        <end position="1063"/>
    </location>
</feature>
<feature type="compositionally biased region" description="Basic residues" evidence="2">
    <location>
        <begin position="962"/>
        <end position="975"/>
    </location>
</feature>
<reference evidence="3 4" key="1">
    <citation type="submission" date="2013-07" db="EMBL/GenBank/DDBJ databases">
        <authorList>
            <person name="Stoco P.H."/>
            <person name="Wagner G."/>
            <person name="Gerber A."/>
            <person name="Zaha A."/>
            <person name="Thompson C."/>
            <person name="Bartholomeu D.C."/>
            <person name="Luckemeyer D.D."/>
            <person name="Bahia D."/>
            <person name="Loreto E."/>
            <person name="Prestes E.B."/>
            <person name="Lima F.M."/>
            <person name="Rodrigues-Luiz G."/>
            <person name="Vallejo G.A."/>
            <person name="Filho J.F."/>
            <person name="Monteiro K.M."/>
            <person name="Tyler K.M."/>
            <person name="de Almeida L.G."/>
            <person name="Ortiz M.F."/>
            <person name="Siervo M.A."/>
            <person name="de Moraes M.H."/>
            <person name="Cunha O.L."/>
            <person name="Mendonca-Neto R."/>
            <person name="Silva R."/>
            <person name="Teixeira S.M."/>
            <person name="Murta S.M."/>
            <person name="Sincero T.C."/>
            <person name="Mendes T.A."/>
            <person name="Urmenyi T.P."/>
            <person name="Silva V.G."/>
            <person name="da Rocha W.D."/>
            <person name="Andersson B."/>
            <person name="Romanha A.J."/>
            <person name="Steindel M."/>
            <person name="de Vasconcelos A.T."/>
            <person name="Grisard E.C."/>
        </authorList>
    </citation>
    <scope>NUCLEOTIDE SEQUENCE [LARGE SCALE GENOMIC DNA]</scope>
    <source>
        <strain evidence="3 4">SC58</strain>
    </source>
</reference>
<feature type="region of interest" description="Disordered" evidence="2">
    <location>
        <begin position="916"/>
        <end position="990"/>
    </location>
</feature>